<evidence type="ECO:0000256" key="4">
    <source>
        <dbReference type="ARBA" id="ARBA00022679"/>
    </source>
</evidence>
<evidence type="ECO:0000256" key="5">
    <source>
        <dbReference type="ARBA" id="ARBA00022741"/>
    </source>
</evidence>
<keyword evidence="14" id="KW-1185">Reference proteome</keyword>
<feature type="region of interest" description="Disordered" evidence="9">
    <location>
        <begin position="352"/>
        <end position="374"/>
    </location>
</feature>
<dbReference type="InterPro" id="IPR011712">
    <property type="entry name" value="Sig_transdc_His_kin_sub3_dim/P"/>
</dbReference>
<dbReference type="EMBL" id="JAFFZM010000006">
    <property type="protein sequence ID" value="MBO8199159.1"/>
    <property type="molecule type" value="Genomic_DNA"/>
</dbReference>
<feature type="compositionally biased region" description="Basic and acidic residues" evidence="9">
    <location>
        <begin position="424"/>
        <end position="436"/>
    </location>
</feature>
<feature type="region of interest" description="Disordered" evidence="9">
    <location>
        <begin position="411"/>
        <end position="436"/>
    </location>
</feature>
<sequence length="436" mass="45874">MTTAAAAPWIRTLRGLRPNQDDVLVAVSGAAGGLLLWAFGLTSAPLWERGPRWLVLLPLAVLCLASLLRRTGQPYVLYVGIAAQVADLLVGSLLATLILFTDVLYAAVLYGSPRLSRGVIRGSVVVTVLVTAGLLIAFQKAELLLVGAACAGVLVVPTSTGEAIRSHREKASAERQRAEQTALLAELDRKQAVNSERARMARELHDVVANHLSAIAIHSSAALSFPESGHSAGATREALGVIRENSVQGLAEMRRLIGLLRNASGSEEPAATPSLDGLDVLLARAGAMAGDGRTFTLADRRAKGERLPAPVELAAYRVVQEAVTNALKHAAPGNVTVELDRDDARPDHLGIRVTSPLDEDPVDDGSPRAPGAGAGLVGMRERVELLDGRLTAGPATGADGARVWQVHAVLPAPRETDTAADESGAARRPEHRETNQ</sequence>
<feature type="transmembrane region" description="Helical" evidence="10">
    <location>
        <begin position="23"/>
        <end position="41"/>
    </location>
</feature>
<feature type="domain" description="Histidine kinase/HSP90-like ATPase" evidence="11">
    <location>
        <begin position="313"/>
        <end position="404"/>
    </location>
</feature>
<keyword evidence="8" id="KW-0902">Two-component regulatory system</keyword>
<organism evidence="13 14">
    <name type="scientific">Streptomyces smyrnaeus</name>
    <dbReference type="NCBI Taxonomy" id="1387713"/>
    <lineage>
        <taxon>Bacteria</taxon>
        <taxon>Bacillati</taxon>
        <taxon>Actinomycetota</taxon>
        <taxon>Actinomycetes</taxon>
        <taxon>Kitasatosporales</taxon>
        <taxon>Streptomycetaceae</taxon>
        <taxon>Streptomyces</taxon>
    </lineage>
</organism>
<feature type="transmembrane region" description="Helical" evidence="10">
    <location>
        <begin position="53"/>
        <end position="69"/>
    </location>
</feature>
<gene>
    <name evidence="13" type="ORF">JW613_12700</name>
</gene>
<evidence type="ECO:0000256" key="2">
    <source>
        <dbReference type="ARBA" id="ARBA00012438"/>
    </source>
</evidence>
<dbReference type="RefSeq" id="WP_209210885.1">
    <property type="nucleotide sequence ID" value="NZ_JAFFZM010000006.1"/>
</dbReference>
<dbReference type="Pfam" id="PF02518">
    <property type="entry name" value="HATPase_c"/>
    <property type="match status" value="1"/>
</dbReference>
<protein>
    <recommendedName>
        <fullName evidence="2">histidine kinase</fullName>
        <ecNumber evidence="2">2.7.13.3</ecNumber>
    </recommendedName>
</protein>
<keyword evidence="6 13" id="KW-0418">Kinase</keyword>
<proteinExistence type="predicted"/>
<evidence type="ECO:0000256" key="3">
    <source>
        <dbReference type="ARBA" id="ARBA00022553"/>
    </source>
</evidence>
<keyword evidence="7" id="KW-0067">ATP-binding</keyword>
<evidence type="ECO:0000259" key="12">
    <source>
        <dbReference type="Pfam" id="PF07730"/>
    </source>
</evidence>
<evidence type="ECO:0000256" key="7">
    <source>
        <dbReference type="ARBA" id="ARBA00022840"/>
    </source>
</evidence>
<feature type="transmembrane region" description="Helical" evidence="10">
    <location>
        <begin position="119"/>
        <end position="138"/>
    </location>
</feature>
<keyword evidence="10" id="KW-0472">Membrane</keyword>
<dbReference type="Proteomes" id="UP000721954">
    <property type="component" value="Unassembled WGS sequence"/>
</dbReference>
<comment type="caution">
    <text evidence="13">The sequence shown here is derived from an EMBL/GenBank/DDBJ whole genome shotgun (WGS) entry which is preliminary data.</text>
</comment>
<keyword evidence="4" id="KW-0808">Transferase</keyword>
<evidence type="ECO:0000259" key="11">
    <source>
        <dbReference type="Pfam" id="PF02518"/>
    </source>
</evidence>
<dbReference type="GeneID" id="96259472"/>
<reference evidence="13 14" key="1">
    <citation type="submission" date="2021-02" db="EMBL/GenBank/DDBJ databases">
        <title>Streptomyces spirodelae sp. nov., isolated from duckweed.</title>
        <authorList>
            <person name="Saimee Y."/>
            <person name="Duangmal K."/>
        </authorList>
    </citation>
    <scope>NUCLEOTIDE SEQUENCE [LARGE SCALE GENOMIC DNA]</scope>
    <source>
        <strain evidence="13 14">DSM 42105</strain>
    </source>
</reference>
<evidence type="ECO:0000256" key="9">
    <source>
        <dbReference type="SAM" id="MobiDB-lite"/>
    </source>
</evidence>
<dbReference type="InterPro" id="IPR003594">
    <property type="entry name" value="HATPase_dom"/>
</dbReference>
<dbReference type="EC" id="2.7.13.3" evidence="2"/>
<evidence type="ECO:0000256" key="8">
    <source>
        <dbReference type="ARBA" id="ARBA00023012"/>
    </source>
</evidence>
<dbReference type="InterPro" id="IPR050482">
    <property type="entry name" value="Sensor_HK_TwoCompSys"/>
</dbReference>
<evidence type="ECO:0000256" key="6">
    <source>
        <dbReference type="ARBA" id="ARBA00022777"/>
    </source>
</evidence>
<dbReference type="CDD" id="cd16917">
    <property type="entry name" value="HATPase_UhpB-NarQ-NarX-like"/>
    <property type="match status" value="1"/>
</dbReference>
<keyword evidence="10" id="KW-1133">Transmembrane helix</keyword>
<dbReference type="SUPFAM" id="SSF55874">
    <property type="entry name" value="ATPase domain of HSP90 chaperone/DNA topoisomerase II/histidine kinase"/>
    <property type="match status" value="1"/>
</dbReference>
<feature type="transmembrane region" description="Helical" evidence="10">
    <location>
        <begin position="144"/>
        <end position="164"/>
    </location>
</feature>
<evidence type="ECO:0000313" key="14">
    <source>
        <dbReference type="Proteomes" id="UP000721954"/>
    </source>
</evidence>
<evidence type="ECO:0000256" key="10">
    <source>
        <dbReference type="SAM" id="Phobius"/>
    </source>
</evidence>
<dbReference type="Gene3D" id="1.20.5.1930">
    <property type="match status" value="1"/>
</dbReference>
<dbReference type="Pfam" id="PF07730">
    <property type="entry name" value="HisKA_3"/>
    <property type="match status" value="1"/>
</dbReference>
<dbReference type="PANTHER" id="PTHR24421:SF10">
    <property type="entry name" value="NITRATE_NITRITE SENSOR PROTEIN NARQ"/>
    <property type="match status" value="1"/>
</dbReference>
<evidence type="ECO:0000313" key="13">
    <source>
        <dbReference type="EMBL" id="MBO8199159.1"/>
    </source>
</evidence>
<keyword evidence="5" id="KW-0547">Nucleotide-binding</keyword>
<dbReference type="Gene3D" id="3.30.565.10">
    <property type="entry name" value="Histidine kinase-like ATPase, C-terminal domain"/>
    <property type="match status" value="1"/>
</dbReference>
<dbReference type="GO" id="GO:0016301">
    <property type="term" value="F:kinase activity"/>
    <property type="evidence" value="ECO:0007669"/>
    <property type="project" value="UniProtKB-KW"/>
</dbReference>
<keyword evidence="10" id="KW-0812">Transmembrane</keyword>
<accession>A0ABS3XUT1</accession>
<feature type="domain" description="Signal transduction histidine kinase subgroup 3 dimerisation and phosphoacceptor" evidence="12">
    <location>
        <begin position="196"/>
        <end position="263"/>
    </location>
</feature>
<dbReference type="PANTHER" id="PTHR24421">
    <property type="entry name" value="NITRATE/NITRITE SENSOR PROTEIN NARX-RELATED"/>
    <property type="match status" value="1"/>
</dbReference>
<comment type="catalytic activity">
    <reaction evidence="1">
        <text>ATP + protein L-histidine = ADP + protein N-phospho-L-histidine.</text>
        <dbReference type="EC" id="2.7.13.3"/>
    </reaction>
</comment>
<keyword evidence="3" id="KW-0597">Phosphoprotein</keyword>
<feature type="transmembrane region" description="Helical" evidence="10">
    <location>
        <begin position="75"/>
        <end position="107"/>
    </location>
</feature>
<name>A0ABS3XUT1_9ACTN</name>
<evidence type="ECO:0000256" key="1">
    <source>
        <dbReference type="ARBA" id="ARBA00000085"/>
    </source>
</evidence>
<dbReference type="InterPro" id="IPR036890">
    <property type="entry name" value="HATPase_C_sf"/>
</dbReference>